<evidence type="ECO:0000313" key="2">
    <source>
        <dbReference type="EMBL" id="EFV94907.1"/>
    </source>
</evidence>
<name>E7RXB1_9BURK</name>
<keyword evidence="3" id="KW-1185">Reference proteome</keyword>
<comment type="caution">
    <text evidence="2">The sequence shown here is derived from an EMBL/GenBank/DDBJ whole genome shotgun (WGS) entry which is preliminary data.</text>
</comment>
<dbReference type="Proteomes" id="UP000011021">
    <property type="component" value="Unassembled WGS sequence"/>
</dbReference>
<sequence>MNRLFSLLISFLMLFSFSTAYAQPIIVGEDSAPTYPENLVDGGDPAVAIEEARNANPEEFAWKVDQLRQSKALMALFKGAPDEETVKFYLEFFAMQSSVEQVKTFVANTEGKHFEVSGTADRPIIQLKDGTPSDKNIATKSCCACWQAYVAAYSYHAATGALCGGAGGALAIATGGTGAAAAVTCGLTMWHIGFLPNFDNACN</sequence>
<proteinExistence type="predicted"/>
<dbReference type="RefSeq" id="WP_005673589.1">
    <property type="nucleotide sequence ID" value="NZ_CP146288.1"/>
</dbReference>
<dbReference type="EMBL" id="AEQP01000008">
    <property type="protein sequence ID" value="EFV94907.1"/>
    <property type="molecule type" value="Genomic_DNA"/>
</dbReference>
<dbReference type="HOGENOM" id="CLU_1347505_0_0_4"/>
<organism evidence="2 3">
    <name type="scientific">Lautropia mirabilis ATCC 51599</name>
    <dbReference type="NCBI Taxonomy" id="887898"/>
    <lineage>
        <taxon>Bacteria</taxon>
        <taxon>Pseudomonadati</taxon>
        <taxon>Pseudomonadota</taxon>
        <taxon>Betaproteobacteria</taxon>
        <taxon>Burkholderiales</taxon>
        <taxon>Burkholderiaceae</taxon>
        <taxon>Lautropia</taxon>
    </lineage>
</organism>
<feature type="signal peptide" evidence="1">
    <location>
        <begin position="1"/>
        <end position="22"/>
    </location>
</feature>
<dbReference type="AlphaFoldDB" id="E7RXB1"/>
<evidence type="ECO:0000313" key="3">
    <source>
        <dbReference type="Proteomes" id="UP000011021"/>
    </source>
</evidence>
<reference evidence="2 3" key="1">
    <citation type="submission" date="2010-12" db="EMBL/GenBank/DDBJ databases">
        <authorList>
            <person name="Muzny D."/>
            <person name="Qin X."/>
            <person name="Deng J."/>
            <person name="Jiang H."/>
            <person name="Liu Y."/>
            <person name="Qu J."/>
            <person name="Song X.-Z."/>
            <person name="Zhang L."/>
            <person name="Thornton R."/>
            <person name="Coyle M."/>
            <person name="Francisco L."/>
            <person name="Jackson L."/>
            <person name="Javaid M."/>
            <person name="Korchina V."/>
            <person name="Kovar C."/>
            <person name="Mata R."/>
            <person name="Mathew T."/>
            <person name="Ngo R."/>
            <person name="Nguyen L."/>
            <person name="Nguyen N."/>
            <person name="Okwuonu G."/>
            <person name="Ongeri F."/>
            <person name="Pham C."/>
            <person name="Simmons D."/>
            <person name="Wilczek-Boney K."/>
            <person name="Hale W."/>
            <person name="Jakkamsetti A."/>
            <person name="Pham P."/>
            <person name="Ruth R."/>
            <person name="San Lucas F."/>
            <person name="Warren J."/>
            <person name="Zhang J."/>
            <person name="Zhao Z."/>
            <person name="Zhou C."/>
            <person name="Zhu D."/>
            <person name="Lee S."/>
            <person name="Bess C."/>
            <person name="Blankenburg K."/>
            <person name="Forbes L."/>
            <person name="Fu Q."/>
            <person name="Gubbala S."/>
            <person name="Hirani K."/>
            <person name="Jayaseelan J.C."/>
            <person name="Lara F."/>
            <person name="Munidasa M."/>
            <person name="Palculict T."/>
            <person name="Patil S."/>
            <person name="Pu L.-L."/>
            <person name="Saada N."/>
            <person name="Tang L."/>
            <person name="Weissenberger G."/>
            <person name="Zhu Y."/>
            <person name="Hemphill L."/>
            <person name="Shang Y."/>
            <person name="Youmans B."/>
            <person name="Ayvaz T."/>
            <person name="Ross M."/>
            <person name="Santibanez J."/>
            <person name="Aqrawi P."/>
            <person name="Gross S."/>
            <person name="Joshi V."/>
            <person name="Fowler G."/>
            <person name="Nazareth L."/>
            <person name="Reid J."/>
            <person name="Worley K."/>
            <person name="Petrosino J."/>
            <person name="Highlander S."/>
            <person name="Gibbs R."/>
        </authorList>
    </citation>
    <scope>NUCLEOTIDE SEQUENCE [LARGE SCALE GENOMIC DNA]</scope>
    <source>
        <strain evidence="2 3">ATCC 51599</strain>
    </source>
</reference>
<feature type="chain" id="PRO_5003221649" evidence="1">
    <location>
        <begin position="23"/>
        <end position="203"/>
    </location>
</feature>
<accession>E7RXB1</accession>
<gene>
    <name evidence="2" type="ORF">HMPREF0551_1324</name>
</gene>
<keyword evidence="1" id="KW-0732">Signal</keyword>
<protein>
    <submittedName>
        <fullName evidence="2">Uncharacterized protein</fullName>
    </submittedName>
</protein>
<evidence type="ECO:0000256" key="1">
    <source>
        <dbReference type="SAM" id="SignalP"/>
    </source>
</evidence>